<sequence>MRAGDRRCWGQRSPASVPGVKEPCARAQIKSIVGSGHAVASRSQVLSFGRSALVTARIAVVVVVVATPPGIVRQLSWHPSSGAFPTPRSRSDGRRLCRGPLGIRGAPREVLVSPG</sequence>
<evidence type="ECO:0000313" key="2">
    <source>
        <dbReference type="EMBL" id="CAK0842332.1"/>
    </source>
</evidence>
<gene>
    <name evidence="2" type="ORF">PCOR1329_LOCUS37237</name>
</gene>
<dbReference type="Proteomes" id="UP001189429">
    <property type="component" value="Unassembled WGS sequence"/>
</dbReference>
<accession>A0ABN9TAJ2</accession>
<feature type="region of interest" description="Disordered" evidence="1">
    <location>
        <begin position="79"/>
        <end position="101"/>
    </location>
</feature>
<evidence type="ECO:0000313" key="3">
    <source>
        <dbReference type="Proteomes" id="UP001189429"/>
    </source>
</evidence>
<comment type="caution">
    <text evidence="2">The sequence shown here is derived from an EMBL/GenBank/DDBJ whole genome shotgun (WGS) entry which is preliminary data.</text>
</comment>
<feature type="non-terminal residue" evidence="2">
    <location>
        <position position="115"/>
    </location>
</feature>
<name>A0ABN9TAJ2_9DINO</name>
<keyword evidence="3" id="KW-1185">Reference proteome</keyword>
<evidence type="ECO:0000256" key="1">
    <source>
        <dbReference type="SAM" id="MobiDB-lite"/>
    </source>
</evidence>
<protein>
    <submittedName>
        <fullName evidence="2">Uncharacterized protein</fullName>
    </submittedName>
</protein>
<dbReference type="EMBL" id="CAUYUJ010014516">
    <property type="protein sequence ID" value="CAK0842332.1"/>
    <property type="molecule type" value="Genomic_DNA"/>
</dbReference>
<organism evidence="2 3">
    <name type="scientific">Prorocentrum cordatum</name>
    <dbReference type="NCBI Taxonomy" id="2364126"/>
    <lineage>
        <taxon>Eukaryota</taxon>
        <taxon>Sar</taxon>
        <taxon>Alveolata</taxon>
        <taxon>Dinophyceae</taxon>
        <taxon>Prorocentrales</taxon>
        <taxon>Prorocentraceae</taxon>
        <taxon>Prorocentrum</taxon>
    </lineage>
</organism>
<proteinExistence type="predicted"/>
<reference evidence="2" key="1">
    <citation type="submission" date="2023-10" db="EMBL/GenBank/DDBJ databases">
        <authorList>
            <person name="Chen Y."/>
            <person name="Shah S."/>
            <person name="Dougan E. K."/>
            <person name="Thang M."/>
            <person name="Chan C."/>
        </authorList>
    </citation>
    <scope>NUCLEOTIDE SEQUENCE [LARGE SCALE GENOMIC DNA]</scope>
</reference>